<keyword evidence="1" id="KW-0812">Transmembrane</keyword>
<reference evidence="2 3" key="1">
    <citation type="submission" date="2017-07" db="EMBL/GenBank/DDBJ databases">
        <title>First draft Genome Sequence of Nocardia cerradoensis isolated from human infection.</title>
        <authorList>
            <person name="Carrasco G."/>
        </authorList>
    </citation>
    <scope>NUCLEOTIDE SEQUENCE [LARGE SCALE GENOMIC DNA]</scope>
    <source>
        <strain evidence="2 3">CNM20130759</strain>
    </source>
</reference>
<sequence length="58" mass="5878">MNHARMLVKAIGPQYVSSVCPYRKVGTVIIALLIAALSTGSAAVATATGLASMFAGNL</sequence>
<keyword evidence="1" id="KW-0472">Membrane</keyword>
<keyword evidence="3" id="KW-1185">Reference proteome</keyword>
<evidence type="ECO:0000256" key="1">
    <source>
        <dbReference type="SAM" id="Phobius"/>
    </source>
</evidence>
<keyword evidence="1" id="KW-1133">Transmembrane helix</keyword>
<dbReference type="Proteomes" id="UP000215506">
    <property type="component" value="Unassembled WGS sequence"/>
</dbReference>
<dbReference type="EMBL" id="NGAF01000014">
    <property type="protein sequence ID" value="OXR42363.1"/>
    <property type="molecule type" value="Genomic_DNA"/>
</dbReference>
<gene>
    <name evidence="2" type="ORF">B7C42_05562</name>
</gene>
<name>A0A231H0J5_9NOCA</name>
<dbReference type="AlphaFoldDB" id="A0A231H0J5"/>
<comment type="caution">
    <text evidence="2">The sequence shown here is derived from an EMBL/GenBank/DDBJ whole genome shotgun (WGS) entry which is preliminary data.</text>
</comment>
<protein>
    <submittedName>
        <fullName evidence="2">Uncharacterized protein</fullName>
    </submittedName>
</protein>
<evidence type="ECO:0000313" key="2">
    <source>
        <dbReference type="EMBL" id="OXR42363.1"/>
    </source>
</evidence>
<evidence type="ECO:0000313" key="3">
    <source>
        <dbReference type="Proteomes" id="UP000215506"/>
    </source>
</evidence>
<organism evidence="2 3">
    <name type="scientific">Nocardia cerradoensis</name>
    <dbReference type="NCBI Taxonomy" id="85688"/>
    <lineage>
        <taxon>Bacteria</taxon>
        <taxon>Bacillati</taxon>
        <taxon>Actinomycetota</taxon>
        <taxon>Actinomycetes</taxon>
        <taxon>Mycobacteriales</taxon>
        <taxon>Nocardiaceae</taxon>
        <taxon>Nocardia</taxon>
    </lineage>
</organism>
<proteinExistence type="predicted"/>
<feature type="transmembrane region" description="Helical" evidence="1">
    <location>
        <begin position="28"/>
        <end position="55"/>
    </location>
</feature>
<accession>A0A231H0J5</accession>